<dbReference type="EMBL" id="JAJKFW010000024">
    <property type="protein sequence ID" value="MCC9643345.1"/>
    <property type="molecule type" value="Genomic_DNA"/>
</dbReference>
<accession>A0ABS8NIF5</accession>
<dbReference type="RefSeq" id="WP_230274301.1">
    <property type="nucleotide sequence ID" value="NZ_JAJKFW010000024.1"/>
</dbReference>
<organism evidence="1 2">
    <name type="scientific">Rhodopirellula halodulae</name>
    <dbReference type="NCBI Taxonomy" id="2894198"/>
    <lineage>
        <taxon>Bacteria</taxon>
        <taxon>Pseudomonadati</taxon>
        <taxon>Planctomycetota</taxon>
        <taxon>Planctomycetia</taxon>
        <taxon>Pirellulales</taxon>
        <taxon>Pirellulaceae</taxon>
        <taxon>Rhodopirellula</taxon>
    </lineage>
</organism>
<evidence type="ECO:0008006" key="3">
    <source>
        <dbReference type="Google" id="ProtNLM"/>
    </source>
</evidence>
<reference evidence="1" key="1">
    <citation type="submission" date="2021-11" db="EMBL/GenBank/DDBJ databases">
        <title>Genome sequence.</title>
        <authorList>
            <person name="Sun Q."/>
        </authorList>
    </citation>
    <scope>NUCLEOTIDE SEQUENCE</scope>
    <source>
        <strain evidence="1">JC740</strain>
    </source>
</reference>
<proteinExistence type="predicted"/>
<keyword evidence="2" id="KW-1185">Reference proteome</keyword>
<protein>
    <recommendedName>
        <fullName evidence="3">Secreted protein</fullName>
    </recommendedName>
</protein>
<gene>
    <name evidence="1" type="ORF">LOC71_13755</name>
</gene>
<name>A0ABS8NIF5_9BACT</name>
<sequence>MELWVRRIALIAYVVGGWLLPAAHHHGNACEKSCPDTELHADCGQEAATAGIRVSGCCSHSDNETNAATNPSKSSLAITADAPRISGNYAHAHGCGEHCVLCNARTMAESPLPNPVRSEAVCCVCDEQVDSTPIEDTADSWRPHKRGPPALA</sequence>
<dbReference type="Proteomes" id="UP001430306">
    <property type="component" value="Unassembled WGS sequence"/>
</dbReference>
<evidence type="ECO:0000313" key="1">
    <source>
        <dbReference type="EMBL" id="MCC9643345.1"/>
    </source>
</evidence>
<comment type="caution">
    <text evidence="1">The sequence shown here is derived from an EMBL/GenBank/DDBJ whole genome shotgun (WGS) entry which is preliminary data.</text>
</comment>
<evidence type="ECO:0000313" key="2">
    <source>
        <dbReference type="Proteomes" id="UP001430306"/>
    </source>
</evidence>